<dbReference type="InterPro" id="IPR012902">
    <property type="entry name" value="N_methyl_site"/>
</dbReference>
<dbReference type="GO" id="GO:0042597">
    <property type="term" value="C:periplasmic space"/>
    <property type="evidence" value="ECO:0007669"/>
    <property type="project" value="UniProtKB-SubCell"/>
</dbReference>
<dbReference type="GO" id="GO:0009279">
    <property type="term" value="C:cell outer membrane"/>
    <property type="evidence" value="ECO:0007669"/>
    <property type="project" value="UniProtKB-SubCell"/>
</dbReference>
<gene>
    <name evidence="6" type="ORF">GCM10008956_13400</name>
</gene>
<dbReference type="NCBIfam" id="TIGR02532">
    <property type="entry name" value="IV_pilin_GFxxxE"/>
    <property type="match status" value="1"/>
</dbReference>
<dbReference type="Pfam" id="PF07963">
    <property type="entry name" value="N_methyl"/>
    <property type="match status" value="1"/>
</dbReference>
<keyword evidence="5" id="KW-0472">Membrane</keyword>
<organism evidence="6 7">
    <name type="scientific">Deinococcus arenae</name>
    <dbReference type="NCBI Taxonomy" id="1452751"/>
    <lineage>
        <taxon>Bacteria</taxon>
        <taxon>Thermotogati</taxon>
        <taxon>Deinococcota</taxon>
        <taxon>Deinococci</taxon>
        <taxon>Deinococcales</taxon>
        <taxon>Deinococcaceae</taxon>
        <taxon>Deinococcus</taxon>
    </lineage>
</organism>
<feature type="transmembrane region" description="Helical" evidence="5">
    <location>
        <begin position="12"/>
        <end position="33"/>
    </location>
</feature>
<dbReference type="Gene3D" id="3.30.700.10">
    <property type="entry name" value="Glycoprotein, Type 4 Pilin"/>
    <property type="match status" value="1"/>
</dbReference>
<accession>A0A8H9GMY0</accession>
<keyword evidence="5" id="KW-1133">Transmembrane helix</keyword>
<dbReference type="EMBL" id="BMQG01000003">
    <property type="protein sequence ID" value="GGM38318.1"/>
    <property type="molecule type" value="Genomic_DNA"/>
</dbReference>
<sequence>MRGAQGFSLFELLVVLAVLGILLAIGIPAYQGWIARTELDRAVSLVATELQTTRSAARKGSLQTFAATAGDTRFVSRGRTVELPSARIESDLTLTFQPPFGTIQTPVGATAPTTPLSVVVRSTRKSSLLRTVSVVSLMGKVIVK</sequence>
<keyword evidence="5" id="KW-0812">Transmembrane</keyword>
<evidence type="ECO:0000313" key="6">
    <source>
        <dbReference type="EMBL" id="GGM38318.1"/>
    </source>
</evidence>
<comment type="caution">
    <text evidence="6">The sequence shown here is derived from an EMBL/GenBank/DDBJ whole genome shotgun (WGS) entry which is preliminary data.</text>
</comment>
<dbReference type="SUPFAM" id="SSF54523">
    <property type="entry name" value="Pili subunits"/>
    <property type="match status" value="1"/>
</dbReference>
<evidence type="ECO:0000256" key="2">
    <source>
        <dbReference type="ARBA" id="ARBA00004418"/>
    </source>
</evidence>
<keyword evidence="7" id="KW-1185">Reference proteome</keyword>
<evidence type="ECO:0000313" key="7">
    <source>
        <dbReference type="Proteomes" id="UP000600547"/>
    </source>
</evidence>
<reference evidence="7" key="1">
    <citation type="journal article" date="2019" name="Int. J. Syst. Evol. Microbiol.">
        <title>The Global Catalogue of Microorganisms (GCM) 10K type strain sequencing project: providing services to taxonomists for standard genome sequencing and annotation.</title>
        <authorList>
            <consortium name="The Broad Institute Genomics Platform"/>
            <consortium name="The Broad Institute Genome Sequencing Center for Infectious Disease"/>
            <person name="Wu L."/>
            <person name="Ma J."/>
        </authorList>
    </citation>
    <scope>NUCLEOTIDE SEQUENCE [LARGE SCALE GENOMIC DNA]</scope>
    <source>
        <strain evidence="7">JCM 31047</strain>
    </source>
</reference>
<evidence type="ECO:0000256" key="5">
    <source>
        <dbReference type="SAM" id="Phobius"/>
    </source>
</evidence>
<dbReference type="Proteomes" id="UP000600547">
    <property type="component" value="Unassembled WGS sequence"/>
</dbReference>
<dbReference type="RefSeq" id="WP_162621521.1">
    <property type="nucleotide sequence ID" value="NZ_BMQG01000003.1"/>
</dbReference>
<dbReference type="InterPro" id="IPR045584">
    <property type="entry name" value="Pilin-like"/>
</dbReference>
<protein>
    <recommendedName>
        <fullName evidence="8">Prepilin-type N-terminal cleavage/methylation domain-containing protein</fullName>
    </recommendedName>
</protein>
<evidence type="ECO:0000256" key="1">
    <source>
        <dbReference type="ARBA" id="ARBA00004203"/>
    </source>
</evidence>
<keyword evidence="4" id="KW-0998">Cell outer membrane</keyword>
<evidence type="ECO:0000256" key="4">
    <source>
        <dbReference type="ARBA" id="ARBA00023237"/>
    </source>
</evidence>
<evidence type="ECO:0008006" key="8">
    <source>
        <dbReference type="Google" id="ProtNLM"/>
    </source>
</evidence>
<keyword evidence="3" id="KW-0574">Periplasm</keyword>
<comment type="subcellular location">
    <subcellularLocation>
        <location evidence="1">Cell outer membrane</location>
        <topology evidence="1">Single-pass membrane protein</topology>
    </subcellularLocation>
    <subcellularLocation>
        <location evidence="2">Periplasm</location>
    </subcellularLocation>
</comment>
<name>A0A8H9GMY0_9DEIO</name>
<proteinExistence type="predicted"/>
<dbReference type="AlphaFoldDB" id="A0A8H9GMY0"/>
<evidence type="ECO:0000256" key="3">
    <source>
        <dbReference type="ARBA" id="ARBA00022764"/>
    </source>
</evidence>